<evidence type="ECO:0000256" key="1">
    <source>
        <dbReference type="SAM" id="SignalP"/>
    </source>
</evidence>
<evidence type="ECO:0000313" key="4">
    <source>
        <dbReference type="Proteomes" id="UP000215914"/>
    </source>
</evidence>
<feature type="domain" description="DUF5600" evidence="2">
    <location>
        <begin position="129"/>
        <end position="180"/>
    </location>
</feature>
<dbReference type="STRING" id="4232.A0A251S371"/>
<protein>
    <recommendedName>
        <fullName evidence="2">DUF5600 domain-containing protein</fullName>
    </recommendedName>
</protein>
<dbReference type="AlphaFoldDB" id="A0A251S371"/>
<proteinExistence type="predicted"/>
<organism evidence="3 4">
    <name type="scientific">Helianthus annuus</name>
    <name type="common">Common sunflower</name>
    <dbReference type="NCBI Taxonomy" id="4232"/>
    <lineage>
        <taxon>Eukaryota</taxon>
        <taxon>Viridiplantae</taxon>
        <taxon>Streptophyta</taxon>
        <taxon>Embryophyta</taxon>
        <taxon>Tracheophyta</taxon>
        <taxon>Spermatophyta</taxon>
        <taxon>Magnoliopsida</taxon>
        <taxon>eudicotyledons</taxon>
        <taxon>Gunneridae</taxon>
        <taxon>Pentapetalae</taxon>
        <taxon>asterids</taxon>
        <taxon>campanulids</taxon>
        <taxon>Asterales</taxon>
        <taxon>Asteraceae</taxon>
        <taxon>Asteroideae</taxon>
        <taxon>Heliantheae alliance</taxon>
        <taxon>Heliantheae</taxon>
        <taxon>Helianthus</taxon>
    </lineage>
</organism>
<accession>A0A251S371</accession>
<keyword evidence="4" id="KW-1185">Reference proteome</keyword>
<dbReference type="InterPro" id="IPR040990">
    <property type="entry name" value="DUF5600"/>
</dbReference>
<dbReference type="Pfam" id="PF18150">
    <property type="entry name" value="DUF5600"/>
    <property type="match status" value="1"/>
</dbReference>
<reference evidence="4" key="1">
    <citation type="journal article" date="2017" name="Nature">
        <title>The sunflower genome provides insights into oil metabolism, flowering and Asterid evolution.</title>
        <authorList>
            <person name="Badouin H."/>
            <person name="Gouzy J."/>
            <person name="Grassa C.J."/>
            <person name="Murat F."/>
            <person name="Staton S.E."/>
            <person name="Cottret L."/>
            <person name="Lelandais-Briere C."/>
            <person name="Owens G.L."/>
            <person name="Carrere S."/>
            <person name="Mayjonade B."/>
            <person name="Legrand L."/>
            <person name="Gill N."/>
            <person name="Kane N.C."/>
            <person name="Bowers J.E."/>
            <person name="Hubner S."/>
            <person name="Bellec A."/>
            <person name="Berard A."/>
            <person name="Berges H."/>
            <person name="Blanchet N."/>
            <person name="Boniface M.C."/>
            <person name="Brunel D."/>
            <person name="Catrice O."/>
            <person name="Chaidir N."/>
            <person name="Claudel C."/>
            <person name="Donnadieu C."/>
            <person name="Faraut T."/>
            <person name="Fievet G."/>
            <person name="Helmstetter N."/>
            <person name="King M."/>
            <person name="Knapp S.J."/>
            <person name="Lai Z."/>
            <person name="Le Paslier M.C."/>
            <person name="Lippi Y."/>
            <person name="Lorenzon L."/>
            <person name="Mandel J.R."/>
            <person name="Marage G."/>
            <person name="Marchand G."/>
            <person name="Marquand E."/>
            <person name="Bret-Mestries E."/>
            <person name="Morien E."/>
            <person name="Nambeesan S."/>
            <person name="Nguyen T."/>
            <person name="Pegot-Espagnet P."/>
            <person name="Pouilly N."/>
            <person name="Raftis F."/>
            <person name="Sallet E."/>
            <person name="Schiex T."/>
            <person name="Thomas J."/>
            <person name="Vandecasteele C."/>
            <person name="Vares D."/>
            <person name="Vear F."/>
            <person name="Vautrin S."/>
            <person name="Crespi M."/>
            <person name="Mangin B."/>
            <person name="Burke J.M."/>
            <person name="Salse J."/>
            <person name="Munos S."/>
            <person name="Vincourt P."/>
            <person name="Rieseberg L.H."/>
            <person name="Langlade N.B."/>
        </authorList>
    </citation>
    <scope>NUCLEOTIDE SEQUENCE [LARGE SCALE GENOMIC DNA]</scope>
    <source>
        <strain evidence="4">cv. SF193</strain>
    </source>
</reference>
<feature type="chain" id="PRO_5012874456" description="DUF5600 domain-containing protein" evidence="1">
    <location>
        <begin position="20"/>
        <end position="185"/>
    </location>
</feature>
<keyword evidence="1" id="KW-0732">Signal</keyword>
<dbReference type="EMBL" id="CM007905">
    <property type="protein sequence ID" value="OTF93170.1"/>
    <property type="molecule type" value="Genomic_DNA"/>
</dbReference>
<name>A0A251S371_HELAN</name>
<dbReference type="Gene3D" id="1.10.268.20">
    <property type="match status" value="1"/>
</dbReference>
<dbReference type="InParanoid" id="A0A251S371"/>
<evidence type="ECO:0000259" key="2">
    <source>
        <dbReference type="Pfam" id="PF18150"/>
    </source>
</evidence>
<evidence type="ECO:0000313" key="3">
    <source>
        <dbReference type="EMBL" id="OTF93170.1"/>
    </source>
</evidence>
<feature type="signal peptide" evidence="1">
    <location>
        <begin position="1"/>
        <end position="19"/>
    </location>
</feature>
<sequence>MRVYGALMWSLAMASLTLSLSRIKTYQQYHRHPTIILSPPFPAMVLPSPPNSHLNPPPHPPHALLLTVSLSPRAAVETLVLFSGHGCEVEDLQIEWSVVVVKNLYLQITVLPSPPNSYLNPPPPPSSLSSMPSWIVKAKAQQRLIDNLDQVFEKIQREHHLPPGGFSNVDNLRQDLNGYNIHISI</sequence>
<gene>
    <name evidence="3" type="ORF">HannXRQ_Chr16g0529951</name>
</gene>
<dbReference type="Proteomes" id="UP000215914">
    <property type="component" value="Chromosome 16"/>
</dbReference>